<gene>
    <name evidence="3" type="ORF">GCM10009768_02180</name>
</gene>
<evidence type="ECO:0000313" key="4">
    <source>
        <dbReference type="Proteomes" id="UP001500851"/>
    </source>
</evidence>
<proteinExistence type="predicted"/>
<keyword evidence="4" id="KW-1185">Reference proteome</keyword>
<evidence type="ECO:0000259" key="2">
    <source>
        <dbReference type="Pfam" id="PF07179"/>
    </source>
</evidence>
<name>A0ABN2L7J5_9MICO</name>
<dbReference type="RefSeq" id="WP_344028221.1">
    <property type="nucleotide sequence ID" value="NZ_BAAAOB010000001.1"/>
</dbReference>
<evidence type="ECO:0000313" key="3">
    <source>
        <dbReference type="EMBL" id="GAA1777280.1"/>
    </source>
</evidence>
<sequence length="179" mass="18795">MADAPNPDSQTPEAPEEASADPRVPEGLTADYENTGAREALDALQATPDYERLAAFLSALREGYLVADVTGQVGGAQGAKKQKRGGTRIRTIRSTKGQLVLPLFTSMAELRTAVPKGSNGEAAKGAVMPALGALNLIRSDRFVAAEFDAGTAKLVVLRKYIELALSEAPIDAAALEGMR</sequence>
<organism evidence="3 4">
    <name type="scientific">Leucobacter iarius</name>
    <dbReference type="NCBI Taxonomy" id="333963"/>
    <lineage>
        <taxon>Bacteria</taxon>
        <taxon>Bacillati</taxon>
        <taxon>Actinomycetota</taxon>
        <taxon>Actinomycetes</taxon>
        <taxon>Micrococcales</taxon>
        <taxon>Microbacteriaceae</taxon>
        <taxon>Leucobacter</taxon>
    </lineage>
</organism>
<dbReference type="Pfam" id="PF07179">
    <property type="entry name" value="SseB"/>
    <property type="match status" value="1"/>
</dbReference>
<reference evidence="3 4" key="1">
    <citation type="journal article" date="2019" name="Int. J. Syst. Evol. Microbiol.">
        <title>The Global Catalogue of Microorganisms (GCM) 10K type strain sequencing project: providing services to taxonomists for standard genome sequencing and annotation.</title>
        <authorList>
            <consortium name="The Broad Institute Genomics Platform"/>
            <consortium name="The Broad Institute Genome Sequencing Center for Infectious Disease"/>
            <person name="Wu L."/>
            <person name="Ma J."/>
        </authorList>
    </citation>
    <scope>NUCLEOTIDE SEQUENCE [LARGE SCALE GENOMIC DNA]</scope>
    <source>
        <strain evidence="3 4">JCM 14736</strain>
    </source>
</reference>
<dbReference type="Proteomes" id="UP001500851">
    <property type="component" value="Unassembled WGS sequence"/>
</dbReference>
<feature type="region of interest" description="Disordered" evidence="1">
    <location>
        <begin position="1"/>
        <end position="34"/>
    </location>
</feature>
<evidence type="ECO:0000256" key="1">
    <source>
        <dbReference type="SAM" id="MobiDB-lite"/>
    </source>
</evidence>
<dbReference type="InterPro" id="IPR009839">
    <property type="entry name" value="SseB_N"/>
</dbReference>
<protein>
    <recommendedName>
        <fullName evidence="2">SseB protein N-terminal domain-containing protein</fullName>
    </recommendedName>
</protein>
<accession>A0ABN2L7J5</accession>
<dbReference type="EMBL" id="BAAAOB010000001">
    <property type="protein sequence ID" value="GAA1777280.1"/>
    <property type="molecule type" value="Genomic_DNA"/>
</dbReference>
<comment type="caution">
    <text evidence="3">The sequence shown here is derived from an EMBL/GenBank/DDBJ whole genome shotgun (WGS) entry which is preliminary data.</text>
</comment>
<feature type="domain" description="SseB protein N-terminal" evidence="2">
    <location>
        <begin position="38"/>
        <end position="129"/>
    </location>
</feature>